<evidence type="ECO:0000313" key="2">
    <source>
        <dbReference type="EMBL" id="MVA56259.1"/>
    </source>
</evidence>
<dbReference type="RefSeq" id="WP_156590935.1">
    <property type="nucleotide sequence ID" value="NZ_WPHU01000003.1"/>
</dbReference>
<sequence>MTDLGVKSPNVSVASLLDDVLGNRAGSSRRLKIVDLAKQLAGTSPINLLGNQAPLYATYADLVAATIATKVSAWVYEDPDPDKNGIYGWMSNTWTWVLPLPYSFIDATDAGAGTANAIKATSDIPVSEAALISVEIFRNTTDVPVTISFNDGPALTIKTITNSAQLALTGGMLVWGKIYGSDFRLTVDQDVSALVAQAEVKAAAAAASAQEAHNSETAAANYAASINPASFVPKTWVTRNVLQHGAYSDGTNAAATSTAFQAAYDAASEGDTIVVPVGNYNFSNGVTSSGKAVTWHVFGNLLLSAYNWSDILPGTVVSEGRRDFKNGVPKPIAKRNDVKGMGLVTSDSVDYFADDIADDVQSSEGRVQGRVTYMRVKAGAIGIRQTSVGQCIVEGTPGATPGGGYFVGTQGFSATIAPSTNYDSIHASNFYAEAFCGATGWKNVTGGETNVFMHTGSQADYRSGWQIAGGGQVRGSVTDAGLVISNLAVSDGCRFKNGILFGNANGDYALASDGTVMKVEEATIANVIDIGTTTITGSYLKGPNINIAASSAHFAAPSQTLALGAPSQVSTVAQRIYTSGHNLSSPDVTIAFSGGTTTLNQGTMAISAGEVATSCVIRPATDNAYSLGGANFRWSAVWSATATISTSDENYKENIKPVDEDRAISLLKAVEPITFVWKDDETQATTRIVKGKRQKVEKIVEEKAVEKIDVIDGKAILRTVMEVVERDEPVFNELPVVDENNAPVTRKVRVIVGSRPKVVTLKLNDGSLVKETILMPNGEPAIEPIWELQDQPLIHRVPVMEDFEEVIEVASAYHKKNIRTHWGFSAQQVEAAIGAVGLTSQEFAGLIIDEETGIYGLRDAQFTPILWRALQAALTRIEALEAKCGVLTNSG</sequence>
<dbReference type="InterPro" id="IPR044914">
    <property type="entry name" value="Endosialidase_C_dom_sf"/>
</dbReference>
<name>A0A7K1RE25_AGRVI</name>
<dbReference type="PROSITE" id="PS51688">
    <property type="entry name" value="ICA"/>
    <property type="match status" value="1"/>
</dbReference>
<evidence type="ECO:0000313" key="3">
    <source>
        <dbReference type="Proteomes" id="UP000440716"/>
    </source>
</evidence>
<protein>
    <recommendedName>
        <fullName evidence="1">Peptidase S74 domain-containing protein</fullName>
    </recommendedName>
</protein>
<evidence type="ECO:0000259" key="1">
    <source>
        <dbReference type="PROSITE" id="PS51688"/>
    </source>
</evidence>
<dbReference type="Proteomes" id="UP000440716">
    <property type="component" value="Unassembled WGS sequence"/>
</dbReference>
<comment type="caution">
    <text evidence="2">The sequence shown here is derived from an EMBL/GenBank/DDBJ whole genome shotgun (WGS) entry which is preliminary data.</text>
</comment>
<dbReference type="Gene3D" id="4.10.1090.10">
    <property type="entry name" value="Endosialidase, domain 4"/>
    <property type="match status" value="1"/>
</dbReference>
<gene>
    <name evidence="2" type="ORF">GOZ88_09045</name>
</gene>
<dbReference type="EMBL" id="WPHU01000003">
    <property type="protein sequence ID" value="MVA56259.1"/>
    <property type="molecule type" value="Genomic_DNA"/>
</dbReference>
<organism evidence="2 3">
    <name type="scientific">Agrobacterium vitis</name>
    <name type="common">Rhizobium vitis</name>
    <dbReference type="NCBI Taxonomy" id="373"/>
    <lineage>
        <taxon>Bacteria</taxon>
        <taxon>Pseudomonadati</taxon>
        <taxon>Pseudomonadota</taxon>
        <taxon>Alphaproteobacteria</taxon>
        <taxon>Hyphomicrobiales</taxon>
        <taxon>Rhizobiaceae</taxon>
        <taxon>Rhizobium/Agrobacterium group</taxon>
        <taxon>Agrobacterium</taxon>
    </lineage>
</organism>
<accession>A0A7K1RE25</accession>
<dbReference type="SUPFAM" id="SSF51126">
    <property type="entry name" value="Pectin lyase-like"/>
    <property type="match status" value="2"/>
</dbReference>
<dbReference type="Pfam" id="PF13884">
    <property type="entry name" value="Peptidase_S74"/>
    <property type="match status" value="1"/>
</dbReference>
<dbReference type="AlphaFoldDB" id="A0A7K1RE25"/>
<dbReference type="InterPro" id="IPR011050">
    <property type="entry name" value="Pectin_lyase_fold/virulence"/>
</dbReference>
<dbReference type="Gene3D" id="2.160.20.10">
    <property type="entry name" value="Single-stranded right-handed beta-helix, Pectin lyase-like"/>
    <property type="match status" value="1"/>
</dbReference>
<feature type="domain" description="Peptidase S74" evidence="1">
    <location>
        <begin position="647"/>
        <end position="884"/>
    </location>
</feature>
<dbReference type="InterPro" id="IPR030392">
    <property type="entry name" value="S74_ICA"/>
</dbReference>
<reference evidence="2 3" key="1">
    <citation type="submission" date="2019-12" db="EMBL/GenBank/DDBJ databases">
        <title>Whole-genome sequencing of Allorhizobium vitis.</title>
        <authorList>
            <person name="Gan H.M."/>
            <person name="Szegedi E."/>
            <person name="Burr T."/>
            <person name="Savka M.A."/>
        </authorList>
    </citation>
    <scope>NUCLEOTIDE SEQUENCE [LARGE SCALE GENOMIC DNA]</scope>
    <source>
        <strain evidence="2 3">CG415</strain>
    </source>
</reference>
<proteinExistence type="predicted"/>
<dbReference type="InterPro" id="IPR012334">
    <property type="entry name" value="Pectin_lyas_fold"/>
</dbReference>